<evidence type="ECO:0000313" key="2">
    <source>
        <dbReference type="Proteomes" id="UP001629288"/>
    </source>
</evidence>
<sequence length="168" mass="18455">MNEAEPTRLEGSLGDEAAKCVADHLVISGANQVERAFFLRSVHPGPSARLHSAVLCADADMWQYSFNELPVSLGSYFAVRLTARGFVLPPQVHGCMYALADAVKASSAIDVFRWRVVLGAMSADGHWTSAATRLVRQSERVLHTLMEISDASSVLRERKVLEVLRFGR</sequence>
<name>A0ABW9BWD6_9BURK</name>
<dbReference type="RefSeq" id="WP_408128259.1">
    <property type="nucleotide sequence ID" value="NZ_JAQQDH010000002.1"/>
</dbReference>
<comment type="caution">
    <text evidence="1">The sequence shown here is derived from an EMBL/GenBank/DDBJ whole genome shotgun (WGS) entry which is preliminary data.</text>
</comment>
<evidence type="ECO:0008006" key="3">
    <source>
        <dbReference type="Google" id="ProtNLM"/>
    </source>
</evidence>
<reference evidence="1 2" key="1">
    <citation type="journal article" date="2024" name="Chem. Sci.">
        <title>Discovery of megapolipeptins by genome mining of a Burkholderiales bacteria collection.</title>
        <authorList>
            <person name="Paulo B.S."/>
            <person name="Recchia M.J.J."/>
            <person name="Lee S."/>
            <person name="Fergusson C.H."/>
            <person name="Romanowski S.B."/>
            <person name="Hernandez A."/>
            <person name="Krull N."/>
            <person name="Liu D.Y."/>
            <person name="Cavanagh H."/>
            <person name="Bos A."/>
            <person name="Gray C.A."/>
            <person name="Murphy B.T."/>
            <person name="Linington R.G."/>
            <person name="Eustaquio A.S."/>
        </authorList>
    </citation>
    <scope>NUCLEOTIDE SEQUENCE [LARGE SCALE GENOMIC DNA]</scope>
    <source>
        <strain evidence="1 2">RL17-379-BIB-C</strain>
    </source>
</reference>
<keyword evidence="2" id="KW-1185">Reference proteome</keyword>
<dbReference type="EMBL" id="JAQQDH010000002">
    <property type="protein sequence ID" value="MFM0443641.1"/>
    <property type="molecule type" value="Genomic_DNA"/>
</dbReference>
<proteinExistence type="predicted"/>
<protein>
    <recommendedName>
        <fullName evidence="3">AraC family transcriptional regulator</fullName>
    </recommendedName>
</protein>
<dbReference type="Proteomes" id="UP001629288">
    <property type="component" value="Unassembled WGS sequence"/>
</dbReference>
<evidence type="ECO:0000313" key="1">
    <source>
        <dbReference type="EMBL" id="MFM0443641.1"/>
    </source>
</evidence>
<accession>A0ABW9BWD6</accession>
<organism evidence="1 2">
    <name type="scientific">Paraburkholderia strydomiana</name>
    <dbReference type="NCBI Taxonomy" id="1245417"/>
    <lineage>
        <taxon>Bacteria</taxon>
        <taxon>Pseudomonadati</taxon>
        <taxon>Pseudomonadota</taxon>
        <taxon>Betaproteobacteria</taxon>
        <taxon>Burkholderiales</taxon>
        <taxon>Burkholderiaceae</taxon>
        <taxon>Paraburkholderia</taxon>
    </lineage>
</organism>
<gene>
    <name evidence="1" type="ORF">PQR00_08570</name>
</gene>